<dbReference type="SMART" id="SM00320">
    <property type="entry name" value="WD40"/>
    <property type="match status" value="6"/>
</dbReference>
<dbReference type="InterPro" id="IPR007582">
    <property type="entry name" value="TFIID_NTD2"/>
</dbReference>
<evidence type="ECO:0000256" key="8">
    <source>
        <dbReference type="PROSITE-ProRule" id="PRU00221"/>
    </source>
</evidence>
<dbReference type="InterPro" id="IPR019775">
    <property type="entry name" value="WD40_repeat_CS"/>
</dbReference>
<evidence type="ECO:0000313" key="12">
    <source>
        <dbReference type="Proteomes" id="UP001634394"/>
    </source>
</evidence>
<evidence type="ECO:0000256" key="5">
    <source>
        <dbReference type="ARBA" id="ARBA00023015"/>
    </source>
</evidence>
<evidence type="ECO:0000256" key="9">
    <source>
        <dbReference type="SAM" id="MobiDB-lite"/>
    </source>
</evidence>
<dbReference type="InterPro" id="IPR001680">
    <property type="entry name" value="WD40_rpt"/>
</dbReference>
<dbReference type="InterPro" id="IPR036322">
    <property type="entry name" value="WD40_repeat_dom_sf"/>
</dbReference>
<feature type="region of interest" description="Disordered" evidence="9">
    <location>
        <begin position="202"/>
        <end position="234"/>
    </location>
</feature>
<dbReference type="PANTHER" id="PTHR19879">
    <property type="entry name" value="TRANSCRIPTION INITIATION FACTOR TFIID"/>
    <property type="match status" value="1"/>
</dbReference>
<accession>A0ABD3TZ61</accession>
<evidence type="ECO:0000256" key="2">
    <source>
        <dbReference type="ARBA" id="ARBA00009435"/>
    </source>
</evidence>
<dbReference type="InterPro" id="IPR015943">
    <property type="entry name" value="WD40/YVTN_repeat-like_dom_sf"/>
</dbReference>
<protein>
    <recommendedName>
        <fullName evidence="10">TFIID subunit TAF5 NTD2 domain-containing protein</fullName>
    </recommendedName>
</protein>
<name>A0ABD3TZ61_SINWO</name>
<keyword evidence="7" id="KW-0539">Nucleus</keyword>
<keyword evidence="4" id="KW-0677">Repeat</keyword>
<dbReference type="PROSITE" id="PS50082">
    <property type="entry name" value="WD_REPEATS_2"/>
    <property type="match status" value="5"/>
</dbReference>
<dbReference type="Gene3D" id="1.25.40.500">
    <property type="entry name" value="TFIID subunit TAF5, NTD2 domain"/>
    <property type="match status" value="1"/>
</dbReference>
<reference evidence="11 12" key="1">
    <citation type="submission" date="2024-11" db="EMBL/GenBank/DDBJ databases">
        <title>Chromosome-level genome assembly of the freshwater bivalve Anodonta woodiana.</title>
        <authorList>
            <person name="Chen X."/>
        </authorList>
    </citation>
    <scope>NUCLEOTIDE SEQUENCE [LARGE SCALE GENOMIC DNA]</scope>
    <source>
        <strain evidence="11">MN2024</strain>
        <tissue evidence="11">Gills</tissue>
    </source>
</reference>
<feature type="compositionally biased region" description="Polar residues" evidence="9">
    <location>
        <begin position="209"/>
        <end position="228"/>
    </location>
</feature>
<dbReference type="PROSITE" id="PS00678">
    <property type="entry name" value="WD_REPEATS_1"/>
    <property type="match status" value="2"/>
</dbReference>
<dbReference type="Gene3D" id="2.130.10.10">
    <property type="entry name" value="YVTN repeat-like/Quinoprotein amine dehydrogenase"/>
    <property type="match status" value="3"/>
</dbReference>
<feature type="repeat" description="WD" evidence="8">
    <location>
        <begin position="512"/>
        <end position="546"/>
    </location>
</feature>
<dbReference type="SUPFAM" id="SSF160897">
    <property type="entry name" value="Taf5 N-terminal domain-like"/>
    <property type="match status" value="1"/>
</dbReference>
<dbReference type="EMBL" id="JBJQND010000017">
    <property type="protein sequence ID" value="KAL3842387.1"/>
    <property type="molecule type" value="Genomic_DNA"/>
</dbReference>
<sequence>MKRSRYEQLQSAVSYYLKRRQYSEVETAQKKECRGRCNLEEMALKNSLSGEITTDNTLTFSSISGDATVCEQQYSRFKNFVQESSDPLRTELQSLLFPLFVHIYLELLCNGHKTPAHKFFNRHSVPFRELDKHNGLLEAVSKLYSRTDVTSCKEAQDYRDFKYKVELSSEAQTCLNRYLKNEDNMIMLQICNQHLKIKVNDGGHDEDSLQLSEEQQPTLQTPSSPSISDNKDVQDDHSLSSLQQVIKEVRGQPPCLPSICYYTFLNAYQGLCCVGVTSDKQFLSAGFEDSSIKLWRLTPGILQSESTEADPSLIYLSADYLNVEDEEEEEDKIKKSVEKEVLTLQSHSSTVYQTCFTADSRYLLSCSEDCTVRLWSMESYKNIVCYKGHNYPVWDLDTSCVGYYFASASHDQTAKLWCIDRNYPMRSFVGHTYDVDCVKFHPNGNYVATGSGDKTVRLWSVQEGKSVRLLQGHKGSVLALAFSQDGKYLASTGDDRRVRVWDLGSGTLFKEFRGHTDTVHALSFSKDSSTLASGGLDCCIRVWDVRKSVANSPSNPAFLEGHTSPELLCAFPTKSASVIFLDYSQYSVLWAAGAI</sequence>
<dbReference type="Proteomes" id="UP001634394">
    <property type="component" value="Unassembled WGS sequence"/>
</dbReference>
<keyword evidence="3 8" id="KW-0853">WD repeat</keyword>
<dbReference type="AlphaFoldDB" id="A0ABD3TZ61"/>
<dbReference type="InterPro" id="IPR037264">
    <property type="entry name" value="TFIID_NTD2_sf"/>
</dbReference>
<evidence type="ECO:0000259" key="10">
    <source>
        <dbReference type="Pfam" id="PF04494"/>
    </source>
</evidence>
<dbReference type="Pfam" id="PF04494">
    <property type="entry name" value="TFIID_NTD2"/>
    <property type="match status" value="1"/>
</dbReference>
<dbReference type="SUPFAM" id="SSF50978">
    <property type="entry name" value="WD40 repeat-like"/>
    <property type="match status" value="1"/>
</dbReference>
<feature type="repeat" description="WD" evidence="8">
    <location>
        <begin position="470"/>
        <end position="511"/>
    </location>
</feature>
<keyword evidence="12" id="KW-1185">Reference proteome</keyword>
<feature type="repeat" description="WD" evidence="8">
    <location>
        <begin position="344"/>
        <end position="385"/>
    </location>
</feature>
<feature type="repeat" description="WD" evidence="8">
    <location>
        <begin position="386"/>
        <end position="427"/>
    </location>
</feature>
<gene>
    <name evidence="11" type="ORF">ACJMK2_020407</name>
</gene>
<feature type="repeat" description="WD" evidence="8">
    <location>
        <begin position="428"/>
        <end position="469"/>
    </location>
</feature>
<dbReference type="Pfam" id="PF00400">
    <property type="entry name" value="WD40"/>
    <property type="match status" value="6"/>
</dbReference>
<evidence type="ECO:0000256" key="7">
    <source>
        <dbReference type="ARBA" id="ARBA00023242"/>
    </source>
</evidence>
<keyword evidence="5" id="KW-0805">Transcription regulation</keyword>
<dbReference type="GO" id="GO:0005634">
    <property type="term" value="C:nucleus"/>
    <property type="evidence" value="ECO:0007669"/>
    <property type="project" value="UniProtKB-SubCell"/>
</dbReference>
<evidence type="ECO:0000256" key="6">
    <source>
        <dbReference type="ARBA" id="ARBA00023163"/>
    </source>
</evidence>
<dbReference type="CDD" id="cd08044">
    <property type="entry name" value="TAF5_NTD2"/>
    <property type="match status" value="1"/>
</dbReference>
<dbReference type="InterPro" id="IPR020472">
    <property type="entry name" value="WD40_PAC1"/>
</dbReference>
<dbReference type="PANTHER" id="PTHR19879:SF1">
    <property type="entry name" value="CANNONBALL-RELATED"/>
    <property type="match status" value="1"/>
</dbReference>
<keyword evidence="6" id="KW-0804">Transcription</keyword>
<dbReference type="PROSITE" id="PS50294">
    <property type="entry name" value="WD_REPEATS_REGION"/>
    <property type="match status" value="4"/>
</dbReference>
<comment type="similarity">
    <text evidence="2">Belongs to the WD repeat TAF5 family.</text>
</comment>
<feature type="domain" description="TFIID subunit TAF5 NTD2" evidence="10">
    <location>
        <begin position="66"/>
        <end position="195"/>
    </location>
</feature>
<proteinExistence type="inferred from homology"/>
<evidence type="ECO:0000256" key="1">
    <source>
        <dbReference type="ARBA" id="ARBA00004123"/>
    </source>
</evidence>
<evidence type="ECO:0000256" key="3">
    <source>
        <dbReference type="ARBA" id="ARBA00022574"/>
    </source>
</evidence>
<comment type="caution">
    <text evidence="11">The sequence shown here is derived from an EMBL/GenBank/DDBJ whole genome shotgun (WGS) entry which is preliminary data.</text>
</comment>
<dbReference type="PRINTS" id="PR00320">
    <property type="entry name" value="GPROTEINBRPT"/>
</dbReference>
<organism evidence="11 12">
    <name type="scientific">Sinanodonta woodiana</name>
    <name type="common">Chinese pond mussel</name>
    <name type="synonym">Anodonta woodiana</name>
    <dbReference type="NCBI Taxonomy" id="1069815"/>
    <lineage>
        <taxon>Eukaryota</taxon>
        <taxon>Metazoa</taxon>
        <taxon>Spiralia</taxon>
        <taxon>Lophotrochozoa</taxon>
        <taxon>Mollusca</taxon>
        <taxon>Bivalvia</taxon>
        <taxon>Autobranchia</taxon>
        <taxon>Heteroconchia</taxon>
        <taxon>Palaeoheterodonta</taxon>
        <taxon>Unionida</taxon>
        <taxon>Unionoidea</taxon>
        <taxon>Unionidae</taxon>
        <taxon>Unioninae</taxon>
        <taxon>Sinanodonta</taxon>
    </lineage>
</organism>
<comment type="subcellular location">
    <subcellularLocation>
        <location evidence="1">Nucleus</location>
    </subcellularLocation>
</comment>
<evidence type="ECO:0000313" key="11">
    <source>
        <dbReference type="EMBL" id="KAL3842387.1"/>
    </source>
</evidence>
<dbReference type="CDD" id="cd00200">
    <property type="entry name" value="WD40"/>
    <property type="match status" value="1"/>
</dbReference>
<evidence type="ECO:0000256" key="4">
    <source>
        <dbReference type="ARBA" id="ARBA00022737"/>
    </source>
</evidence>